<dbReference type="EMBL" id="AFWT01000014">
    <property type="protein sequence ID" value="EGV31170.1"/>
    <property type="molecule type" value="Genomic_DNA"/>
</dbReference>
<sequence length="338" mass="36612">MAMGFSVRSCLIVLLGGLSLGLVACVGTPERDSAAALAGVKPIAPGQGIDDYVIVDCLLPGQIRQLGTRMTFMAPRRMVKSTKTDCGIRGGEFVLFDRSDYRGALKELMPKAQAGDPIAQTYVGEIYEKGLGLSAPDYTQAVVWYRKAAQQGHGPAQVDLGSLYERGLGVPKDMPQALQWYRLASGLTEDRLIFESTLKAQQAEFRREIALRNQVAAGLRKRIQRTKAARAPVSPGAPKVSGSAPRADSVSGQAESRLLNSDLAQLQRQIVSQRLDAESQAERMRKELHAVELIKKGPLDASLGSSSGKSAQLGKLELVRNEQVRALLDTSRRLSQVE</sequence>
<dbReference type="AlphaFoldDB" id="G2E1W2"/>
<organism evidence="2 3">
    <name type="scientific">Thiorhodococcus drewsii AZ1</name>
    <dbReference type="NCBI Taxonomy" id="765913"/>
    <lineage>
        <taxon>Bacteria</taxon>
        <taxon>Pseudomonadati</taxon>
        <taxon>Pseudomonadota</taxon>
        <taxon>Gammaproteobacteria</taxon>
        <taxon>Chromatiales</taxon>
        <taxon>Chromatiaceae</taxon>
        <taxon>Thiorhodococcus</taxon>
    </lineage>
</organism>
<dbReference type="Pfam" id="PF08238">
    <property type="entry name" value="Sel1"/>
    <property type="match status" value="2"/>
</dbReference>
<evidence type="ECO:0000313" key="2">
    <source>
        <dbReference type="EMBL" id="EGV31170.1"/>
    </source>
</evidence>
<dbReference type="SMART" id="SM00671">
    <property type="entry name" value="SEL1"/>
    <property type="match status" value="2"/>
</dbReference>
<reference evidence="2 3" key="1">
    <citation type="submission" date="2011-06" db="EMBL/GenBank/DDBJ databases">
        <title>The draft genome of Thiorhodococcus drewsii AZ1.</title>
        <authorList>
            <consortium name="US DOE Joint Genome Institute (JGI-PGF)"/>
            <person name="Lucas S."/>
            <person name="Han J."/>
            <person name="Lapidus A."/>
            <person name="Cheng J.-F."/>
            <person name="Goodwin L."/>
            <person name="Pitluck S."/>
            <person name="Peters L."/>
            <person name="Land M.L."/>
            <person name="Hauser L."/>
            <person name="Vogl K."/>
            <person name="Liu Z."/>
            <person name="Imhoff J."/>
            <person name="Thiel V."/>
            <person name="Frigaard N.-U."/>
            <person name="Bryant D.A."/>
            <person name="Woyke T.J."/>
        </authorList>
    </citation>
    <scope>NUCLEOTIDE SEQUENCE [LARGE SCALE GENOMIC DNA]</scope>
    <source>
        <strain evidence="2 3">AZ1</strain>
    </source>
</reference>
<accession>G2E1W2</accession>
<gene>
    <name evidence="2" type="ORF">ThidrDRAFT_2275</name>
</gene>
<dbReference type="PANTHER" id="PTHR11102">
    <property type="entry name" value="SEL-1-LIKE PROTEIN"/>
    <property type="match status" value="1"/>
</dbReference>
<dbReference type="InterPro" id="IPR006597">
    <property type="entry name" value="Sel1-like"/>
</dbReference>
<dbReference type="PATRIC" id="fig|765913.3.peg.2316"/>
<feature type="region of interest" description="Disordered" evidence="1">
    <location>
        <begin position="226"/>
        <end position="254"/>
    </location>
</feature>
<dbReference type="Gene3D" id="1.25.40.10">
    <property type="entry name" value="Tetratricopeptide repeat domain"/>
    <property type="match status" value="1"/>
</dbReference>
<evidence type="ECO:0000313" key="3">
    <source>
        <dbReference type="Proteomes" id="UP000004200"/>
    </source>
</evidence>
<comment type="caution">
    <text evidence="2">The sequence shown here is derived from an EMBL/GenBank/DDBJ whole genome shotgun (WGS) entry which is preliminary data.</text>
</comment>
<dbReference type="Proteomes" id="UP000004200">
    <property type="component" value="Unassembled WGS sequence"/>
</dbReference>
<dbReference type="PANTHER" id="PTHR11102:SF160">
    <property type="entry name" value="ERAD-ASSOCIATED E3 UBIQUITIN-PROTEIN LIGASE COMPONENT HRD3"/>
    <property type="match status" value="1"/>
</dbReference>
<dbReference type="InterPro" id="IPR011990">
    <property type="entry name" value="TPR-like_helical_dom_sf"/>
</dbReference>
<name>G2E1W2_9GAMM</name>
<dbReference type="InterPro" id="IPR050767">
    <property type="entry name" value="Sel1_AlgK"/>
</dbReference>
<dbReference type="SUPFAM" id="SSF81901">
    <property type="entry name" value="HCP-like"/>
    <property type="match status" value="1"/>
</dbReference>
<protein>
    <submittedName>
        <fullName evidence="2">Sel1 domain protein repeat-containing protein</fullName>
    </submittedName>
</protein>
<dbReference type="STRING" id="765913.ThidrDRAFT_2275"/>
<keyword evidence="3" id="KW-1185">Reference proteome</keyword>
<evidence type="ECO:0000256" key="1">
    <source>
        <dbReference type="SAM" id="MobiDB-lite"/>
    </source>
</evidence>
<dbReference type="OrthoDB" id="6810016at2"/>
<proteinExistence type="predicted"/>
<dbReference type="eggNOG" id="COG0790">
    <property type="taxonomic scope" value="Bacteria"/>
</dbReference>